<evidence type="ECO:0000256" key="6">
    <source>
        <dbReference type="RuleBase" id="RU361140"/>
    </source>
</evidence>
<dbReference type="SUPFAM" id="SSF56601">
    <property type="entry name" value="beta-lactamase/transpeptidase-like"/>
    <property type="match status" value="1"/>
</dbReference>
<dbReference type="STRING" id="993689.GCA_002077135_02994"/>
<dbReference type="InterPro" id="IPR000871">
    <property type="entry name" value="Beta-lactam_class-A"/>
</dbReference>
<dbReference type="EMBL" id="MWQO01000035">
    <property type="protein sequence ID" value="THD09817.1"/>
    <property type="molecule type" value="Genomic_DNA"/>
</dbReference>
<accession>A0A4S3KLR3</accession>
<dbReference type="NCBIfam" id="NF033103">
    <property type="entry name" value="bla_class_A"/>
    <property type="match status" value="1"/>
</dbReference>
<comment type="caution">
    <text evidence="9">The sequence shown here is derived from an EMBL/GenBank/DDBJ whole genome shotgun (WGS) entry which is preliminary data.</text>
</comment>
<keyword evidence="5 6" id="KW-0046">Antibiotic resistance</keyword>
<name>A0A4S3KLR3_9GAMM</name>
<comment type="catalytic activity">
    <reaction evidence="1 6">
        <text>a beta-lactam + H2O = a substituted beta-amino acid</text>
        <dbReference type="Rhea" id="RHEA:20401"/>
        <dbReference type="ChEBI" id="CHEBI:15377"/>
        <dbReference type="ChEBI" id="CHEBI:35627"/>
        <dbReference type="ChEBI" id="CHEBI:140347"/>
        <dbReference type="EC" id="3.5.2.6"/>
    </reaction>
</comment>
<feature type="chain" id="PRO_5020628096" description="Beta-lactamase" evidence="7">
    <location>
        <begin position="27"/>
        <end position="294"/>
    </location>
</feature>
<dbReference type="RefSeq" id="WP_081129025.1">
    <property type="nucleotide sequence ID" value="NZ_LDOS01000002.1"/>
</dbReference>
<dbReference type="PROSITE" id="PS00146">
    <property type="entry name" value="BETA_LACTAMASE_A"/>
    <property type="match status" value="1"/>
</dbReference>
<dbReference type="InterPro" id="IPR045155">
    <property type="entry name" value="Beta-lactam_cat"/>
</dbReference>
<dbReference type="PANTHER" id="PTHR35333">
    <property type="entry name" value="BETA-LACTAMASE"/>
    <property type="match status" value="1"/>
</dbReference>
<evidence type="ECO:0000313" key="10">
    <source>
        <dbReference type="Proteomes" id="UP000307749"/>
    </source>
</evidence>
<dbReference type="InterPro" id="IPR012338">
    <property type="entry name" value="Beta-lactam/transpept-like"/>
</dbReference>
<dbReference type="GO" id="GO:0046677">
    <property type="term" value="P:response to antibiotic"/>
    <property type="evidence" value="ECO:0007669"/>
    <property type="project" value="UniProtKB-UniRule"/>
</dbReference>
<sequence>MPTRRQFMQALALAPLAGLWRGAAAAAPPPLRLQRQFARIEAASGGRLGVAMLDLRTGLHASHRGGERFPMCSTWKVLAVAAMLQRVDAGQERLDRRIRFDAHQLVSWSPVTERHVGGEGMRVDALCAAALEISDNTAANLLLEALGGPAAITRFARGLDDRVTRLDRYETALNEATPGDPCDTTAPDAMAGDLRRLLLGDALHADSRARLLAWMEACRTGDGKLRAGVPAHWRVADKTGSGGYGSSNDVGLLMPPGQRPVVVAVYLTQTRVAEAQRHAAIAAVARAIVDTPWA</sequence>
<evidence type="ECO:0000256" key="2">
    <source>
        <dbReference type="ARBA" id="ARBA00009009"/>
    </source>
</evidence>
<evidence type="ECO:0000256" key="4">
    <source>
        <dbReference type="ARBA" id="ARBA00022801"/>
    </source>
</evidence>
<dbReference type="Gene3D" id="3.40.710.10">
    <property type="entry name" value="DD-peptidase/beta-lactamase superfamily"/>
    <property type="match status" value="1"/>
</dbReference>
<dbReference type="InterPro" id="IPR006311">
    <property type="entry name" value="TAT_signal"/>
</dbReference>
<dbReference type="Pfam" id="PF13354">
    <property type="entry name" value="Beta-lactamase2"/>
    <property type="match status" value="1"/>
</dbReference>
<evidence type="ECO:0000259" key="8">
    <source>
        <dbReference type="Pfam" id="PF13354"/>
    </source>
</evidence>
<dbReference type="GO" id="GO:0030655">
    <property type="term" value="P:beta-lactam antibiotic catabolic process"/>
    <property type="evidence" value="ECO:0007669"/>
    <property type="project" value="InterPro"/>
</dbReference>
<dbReference type="PROSITE" id="PS51318">
    <property type="entry name" value="TAT"/>
    <property type="match status" value="1"/>
</dbReference>
<evidence type="ECO:0000256" key="7">
    <source>
        <dbReference type="SAM" id="SignalP"/>
    </source>
</evidence>
<protein>
    <recommendedName>
        <fullName evidence="3 6">Beta-lactamase</fullName>
        <ecNumber evidence="3 6">3.5.2.6</ecNumber>
    </recommendedName>
</protein>
<gene>
    <name evidence="9" type="ORF">B1806_09985</name>
</gene>
<dbReference type="GO" id="GO:0008800">
    <property type="term" value="F:beta-lactamase activity"/>
    <property type="evidence" value="ECO:0007669"/>
    <property type="project" value="UniProtKB-UniRule"/>
</dbReference>
<dbReference type="InterPro" id="IPR023650">
    <property type="entry name" value="Beta-lactam_class-A_AS"/>
</dbReference>
<evidence type="ECO:0000256" key="3">
    <source>
        <dbReference type="ARBA" id="ARBA00012865"/>
    </source>
</evidence>
<feature type="signal peptide" evidence="7">
    <location>
        <begin position="1"/>
        <end position="26"/>
    </location>
</feature>
<keyword evidence="4 6" id="KW-0378">Hydrolase</keyword>
<dbReference type="Proteomes" id="UP000307749">
    <property type="component" value="Unassembled WGS sequence"/>
</dbReference>
<evidence type="ECO:0000256" key="1">
    <source>
        <dbReference type="ARBA" id="ARBA00001526"/>
    </source>
</evidence>
<dbReference type="EC" id="3.5.2.6" evidence="3 6"/>
<organism evidence="9 10">
    <name type="scientific">Metallibacterium scheffleri</name>
    <dbReference type="NCBI Taxonomy" id="993689"/>
    <lineage>
        <taxon>Bacteria</taxon>
        <taxon>Pseudomonadati</taxon>
        <taxon>Pseudomonadota</taxon>
        <taxon>Gammaproteobacteria</taxon>
        <taxon>Lysobacterales</taxon>
        <taxon>Rhodanobacteraceae</taxon>
        <taxon>Metallibacterium</taxon>
    </lineage>
</organism>
<evidence type="ECO:0000313" key="9">
    <source>
        <dbReference type="EMBL" id="THD09817.1"/>
    </source>
</evidence>
<dbReference type="PANTHER" id="PTHR35333:SF3">
    <property type="entry name" value="BETA-LACTAMASE-TYPE TRANSPEPTIDASE FOLD CONTAINING PROTEIN"/>
    <property type="match status" value="1"/>
</dbReference>
<evidence type="ECO:0000256" key="5">
    <source>
        <dbReference type="ARBA" id="ARBA00023251"/>
    </source>
</evidence>
<feature type="domain" description="Beta-lactamase class A catalytic" evidence="8">
    <location>
        <begin position="49"/>
        <end position="266"/>
    </location>
</feature>
<comment type="similarity">
    <text evidence="2 6">Belongs to the class-A beta-lactamase family.</text>
</comment>
<dbReference type="AlphaFoldDB" id="A0A4S3KLR3"/>
<dbReference type="PRINTS" id="PR00118">
    <property type="entry name" value="BLACTAMASEA"/>
</dbReference>
<reference evidence="9 10" key="1">
    <citation type="submission" date="2017-02" db="EMBL/GenBank/DDBJ databases">
        <title>Whole genome sequencing of Metallibacterium scheffleri DSM 24874 (T).</title>
        <authorList>
            <person name="Kumar S."/>
            <person name="Patil P."/>
            <person name="Patil P.B."/>
        </authorList>
    </citation>
    <scope>NUCLEOTIDE SEQUENCE [LARGE SCALE GENOMIC DNA]</scope>
    <source>
        <strain evidence="9 10">DSM 24874</strain>
    </source>
</reference>
<keyword evidence="7" id="KW-0732">Signal</keyword>
<keyword evidence="10" id="KW-1185">Reference proteome</keyword>
<dbReference type="OrthoDB" id="9784149at2"/>
<proteinExistence type="inferred from homology"/>